<evidence type="ECO:0000313" key="3">
    <source>
        <dbReference type="Proteomes" id="UP000188320"/>
    </source>
</evidence>
<dbReference type="EMBL" id="LSSK01000596">
    <property type="protein sequence ID" value="OMH82794.1"/>
    <property type="molecule type" value="Genomic_DNA"/>
</dbReference>
<feature type="region of interest" description="Disordered" evidence="1">
    <location>
        <begin position="603"/>
        <end position="667"/>
    </location>
</feature>
<evidence type="ECO:0000256" key="1">
    <source>
        <dbReference type="SAM" id="MobiDB-lite"/>
    </source>
</evidence>
<evidence type="ECO:0000313" key="2">
    <source>
        <dbReference type="EMBL" id="OMH82794.1"/>
    </source>
</evidence>
<feature type="compositionally biased region" description="Low complexity" evidence="1">
    <location>
        <begin position="945"/>
        <end position="959"/>
    </location>
</feature>
<reference evidence="3" key="1">
    <citation type="submission" date="2017-01" db="EMBL/GenBank/DDBJ databases">
        <authorList>
            <person name="Wang Y."/>
            <person name="White M."/>
            <person name="Kvist S."/>
            <person name="Moncalvo J.-M."/>
        </authorList>
    </citation>
    <scope>NUCLEOTIDE SEQUENCE [LARGE SCALE GENOMIC DNA]</scope>
    <source>
        <strain evidence="3">COL-18-3</strain>
    </source>
</reference>
<comment type="caution">
    <text evidence="2">The sequence shown here is derived from an EMBL/GenBank/DDBJ whole genome shotgun (WGS) entry which is preliminary data.</text>
</comment>
<organism evidence="2 3">
    <name type="scientific">Zancudomyces culisetae</name>
    <name type="common">Gut fungus</name>
    <name type="synonym">Smittium culisetae</name>
    <dbReference type="NCBI Taxonomy" id="1213189"/>
    <lineage>
        <taxon>Eukaryota</taxon>
        <taxon>Fungi</taxon>
        <taxon>Fungi incertae sedis</taxon>
        <taxon>Zoopagomycota</taxon>
        <taxon>Kickxellomycotina</taxon>
        <taxon>Harpellomycetes</taxon>
        <taxon>Harpellales</taxon>
        <taxon>Legeriomycetaceae</taxon>
        <taxon>Zancudomyces</taxon>
    </lineage>
</organism>
<dbReference type="Proteomes" id="UP000188320">
    <property type="component" value="Unassembled WGS sequence"/>
</dbReference>
<feature type="region of interest" description="Disordered" evidence="1">
    <location>
        <begin position="1032"/>
        <end position="1062"/>
    </location>
</feature>
<keyword evidence="3" id="KW-1185">Reference proteome</keyword>
<name>A0A1R1PPA9_ZANCU</name>
<protein>
    <submittedName>
        <fullName evidence="2">Uncharacterized protein</fullName>
    </submittedName>
</protein>
<sequence>MRKLLLGNKRHSRNIAKQEGKAKKSGGIVKIRRTSSTEKRNENGNEVLFDDGHALNGTCDNNIYDKVSVETFGLQRQGKVRKNNSGWRVMRNNSKEIQIKPRVDGNATRNEHGTPSINDSGSRQKDIFFKSLDENNTNEMSYKRENSRNKIVNRNSNFIGKNGGIHTGIKDNSMKKKLIDKLSPNGLVNYLGLLSKRELGRRSRAPLVNRTNSKSKSKVANKKNSDSKAECKLDTNITESDDKKTSDGILYGFNSVGKVKIRPRNYANLGLYTVKKLKSRVKTQAKTKIKTKSMPKNISANPSSGSAFEDSYGKINVNKIITKEGKVSYYSLTNSYIFSSYPSIPHDSDSDVEKCKESIETKCVDVPVAKKYDALPTKKGGSKVKQYFSKMRLYQSKTLNIFDMISFGKSHSPRSSSTAVKDKTNSGKNSIFRKYATIAFIQNVISKPVKIFRNTNANKLNERSRQLLERIKGKNKLKTTKNINKMSDYIIKQGILGSLNRSSEKCAYIKDSDSEPEQTKSLNDIPDCKIGQDMMNTSDKIEGKFIYIKNSDNGLVKKRTIEEILNTSNRYTGLLNRRKSNDIGIEAYDRSDIAEGWDCDTTTRKLSNNENGNKNKNANKSTSEGKSENQKENQKENESESESESKSESENKCENESEKEKEKKKERRNWFSQLKTNYTGIEDEDSGTVSGIRHISIPSRNPLLINQSLIKIKRNSHSNTKPTISQQGKYYTNLTSKTKNTLQQKHNQDVYTKSIEDIENHSNGLLLEEKKFTSESGVLTHPSSLPKQNLLLGITHNTEISGEQRVQILDSRDRAAGLMLTDENSLPSTKYSESNSILDRIKRLQIHGKEVFYGVGGVGSIDSSSLRFEPTENKIPSPESVMVYNVEIKDGSALGTPVTSTTVATTTAMPIVMPKTNVDSIQVSTNTEKPVNIEKSVDTQPTPGTSTSEETMSDSEMYTDVSSSGESSQEYMREVIAILKRDNENLVQINTEYNCKINELSTKLGVYNNEAQKHILTLRKIIKMFDDNNLPDPLDDDNTNLDTNEDSGCESTNGKGKGGKAQEKGSVELLHTLLRKLNSEIVPNNSNIMEIMEFERRLGQLQQKNVERIKRQLELVKKENNDLKKKGASETSLMLPPPRQKVSMPLLSSIGIQTPKVITYSKSHDQNKRDVVLQTSTDMVKIMDKEDYEIIVQGQQMLLEVNERLELENQRGSGGIHPHVGSI</sequence>
<feature type="compositionally biased region" description="Polar residues" evidence="1">
    <location>
        <begin position="294"/>
        <end position="303"/>
    </location>
</feature>
<feature type="compositionally biased region" description="Acidic residues" evidence="1">
    <location>
        <begin position="1033"/>
        <end position="1048"/>
    </location>
</feature>
<gene>
    <name evidence="2" type="ORF">AX774_g3717</name>
</gene>
<feature type="compositionally biased region" description="Low complexity" evidence="1">
    <location>
        <begin position="608"/>
        <end position="620"/>
    </location>
</feature>
<feature type="compositionally biased region" description="Basic and acidic residues" evidence="1">
    <location>
        <begin position="623"/>
        <end position="663"/>
    </location>
</feature>
<proteinExistence type="predicted"/>
<feature type="region of interest" description="Disordered" evidence="1">
    <location>
        <begin position="284"/>
        <end position="303"/>
    </location>
</feature>
<feature type="region of interest" description="Disordered" evidence="1">
    <location>
        <begin position="925"/>
        <end position="967"/>
    </location>
</feature>
<accession>A0A1R1PPA9</accession>
<feature type="region of interest" description="Disordered" evidence="1">
    <location>
        <begin position="209"/>
        <end position="229"/>
    </location>
</feature>
<dbReference type="AlphaFoldDB" id="A0A1R1PPA9"/>
<feature type="compositionally biased region" description="Basic residues" evidence="1">
    <location>
        <begin position="284"/>
        <end position="293"/>
    </location>
</feature>